<name>A0ABQ6NEG5_9STRA</name>
<reference evidence="3 4" key="1">
    <citation type="journal article" date="2023" name="Commun. Biol.">
        <title>Genome analysis of Parmales, the sister group of diatoms, reveals the evolutionary specialization of diatoms from phago-mixotrophs to photoautotrophs.</title>
        <authorList>
            <person name="Ban H."/>
            <person name="Sato S."/>
            <person name="Yoshikawa S."/>
            <person name="Yamada K."/>
            <person name="Nakamura Y."/>
            <person name="Ichinomiya M."/>
            <person name="Sato N."/>
            <person name="Blanc-Mathieu R."/>
            <person name="Endo H."/>
            <person name="Kuwata A."/>
            <person name="Ogata H."/>
        </authorList>
    </citation>
    <scope>NUCLEOTIDE SEQUENCE [LARGE SCALE GENOMIC DNA]</scope>
</reference>
<comment type="caution">
    <text evidence="3">The sequence shown here is derived from an EMBL/GenBank/DDBJ whole genome shotgun (WGS) entry which is preliminary data.</text>
</comment>
<gene>
    <name evidence="3" type="ORF">TeGR_g11699</name>
</gene>
<keyword evidence="4" id="KW-1185">Reference proteome</keyword>
<accession>A0ABQ6NEG5</accession>
<keyword evidence="2" id="KW-0812">Transmembrane</keyword>
<proteinExistence type="predicted"/>
<feature type="transmembrane region" description="Helical" evidence="2">
    <location>
        <begin position="12"/>
        <end position="37"/>
    </location>
</feature>
<feature type="transmembrane region" description="Helical" evidence="2">
    <location>
        <begin position="90"/>
        <end position="112"/>
    </location>
</feature>
<organism evidence="3 4">
    <name type="scientific">Tetraparma gracilis</name>
    <dbReference type="NCBI Taxonomy" id="2962635"/>
    <lineage>
        <taxon>Eukaryota</taxon>
        <taxon>Sar</taxon>
        <taxon>Stramenopiles</taxon>
        <taxon>Ochrophyta</taxon>
        <taxon>Bolidophyceae</taxon>
        <taxon>Parmales</taxon>
        <taxon>Triparmaceae</taxon>
        <taxon>Tetraparma</taxon>
    </lineage>
</organism>
<evidence type="ECO:0000256" key="2">
    <source>
        <dbReference type="SAM" id="Phobius"/>
    </source>
</evidence>
<feature type="non-terminal residue" evidence="3">
    <location>
        <position position="1"/>
    </location>
</feature>
<feature type="region of interest" description="Disordered" evidence="1">
    <location>
        <begin position="212"/>
        <end position="233"/>
    </location>
</feature>
<dbReference type="Proteomes" id="UP001165060">
    <property type="component" value="Unassembled WGS sequence"/>
</dbReference>
<keyword evidence="2" id="KW-1133">Transmembrane helix</keyword>
<dbReference type="EMBL" id="BRYB01006476">
    <property type="protein sequence ID" value="GMI58558.1"/>
    <property type="molecule type" value="Genomic_DNA"/>
</dbReference>
<feature type="transmembrane region" description="Helical" evidence="2">
    <location>
        <begin position="124"/>
        <end position="144"/>
    </location>
</feature>
<evidence type="ECO:0000313" key="3">
    <source>
        <dbReference type="EMBL" id="GMI58558.1"/>
    </source>
</evidence>
<keyword evidence="2" id="KW-0472">Membrane</keyword>
<sequence length="233" mass="26798">GLLLITRAGTAAILMVGYSTKAILWYTAVDVGFYLLVKIVRNDLINWFPIESTSVSIGSSLLIRIGAKIVTDYTCILHMRHSFEMGGLHFSLNTFVAVTMPFIVIFCVYEYAPTQPLMDAGVAWRIAGTLGACWFCNAVVLALVTKRDKWWTFWDPKTGAQDLIDRYREVIVNANDSFLPELFENNKRMWWPIRDEIKDHIQASWERWEDDCPECPPTWNQGPQRSRQQREDA</sequence>
<protein>
    <submittedName>
        <fullName evidence="3">Uncharacterized protein</fullName>
    </submittedName>
</protein>
<evidence type="ECO:0000313" key="4">
    <source>
        <dbReference type="Proteomes" id="UP001165060"/>
    </source>
</evidence>
<evidence type="ECO:0000256" key="1">
    <source>
        <dbReference type="SAM" id="MobiDB-lite"/>
    </source>
</evidence>